<dbReference type="SMART" id="SM00850">
    <property type="entry name" value="LytTR"/>
    <property type="match status" value="1"/>
</dbReference>
<keyword evidence="3" id="KW-1185">Reference proteome</keyword>
<dbReference type="Gene3D" id="2.40.50.1020">
    <property type="entry name" value="LytTr DNA-binding domain"/>
    <property type="match status" value="1"/>
</dbReference>
<evidence type="ECO:0000259" key="1">
    <source>
        <dbReference type="PROSITE" id="PS50930"/>
    </source>
</evidence>
<feature type="domain" description="HTH LytTR-type" evidence="1">
    <location>
        <begin position="16"/>
        <end position="120"/>
    </location>
</feature>
<dbReference type="PROSITE" id="PS50930">
    <property type="entry name" value="HTH_LYTTR"/>
    <property type="match status" value="1"/>
</dbReference>
<reference evidence="2 3" key="1">
    <citation type="submission" date="2020-08" db="EMBL/GenBank/DDBJ databases">
        <title>Edaphobacter telluris sp. nov. and Acidobacterium dinghuensis sp. nov., two acidobacteria isolated from forest soil.</title>
        <authorList>
            <person name="Fu J."/>
            <person name="Qiu L."/>
        </authorList>
    </citation>
    <scope>NUCLEOTIDE SEQUENCE [LARGE SCALE GENOMIC DNA]</scope>
    <source>
        <strain evidence="2">4Y35</strain>
    </source>
</reference>
<organism evidence="2 3">
    <name type="scientific">Alloacidobacterium dinghuense</name>
    <dbReference type="NCBI Taxonomy" id="2763107"/>
    <lineage>
        <taxon>Bacteria</taxon>
        <taxon>Pseudomonadati</taxon>
        <taxon>Acidobacteriota</taxon>
        <taxon>Terriglobia</taxon>
        <taxon>Terriglobales</taxon>
        <taxon>Acidobacteriaceae</taxon>
        <taxon>Alloacidobacterium</taxon>
    </lineage>
</organism>
<dbReference type="InterPro" id="IPR007492">
    <property type="entry name" value="LytTR_DNA-bd_dom"/>
</dbReference>
<sequence length="120" mass="13889">MEKLVANYRPAGPERFVVRKTNHHEFVSADSVNWIESADNYIELHCGNKTHLLNETMSRIEQRLDPHKFLRIHRRHIVNASRILAVHPLAGGTYEIEMQHGVRLTSGRNFTQAVRLLIGR</sequence>
<dbReference type="Proteomes" id="UP000515312">
    <property type="component" value="Chromosome"/>
</dbReference>
<accession>A0A7G8BKD5</accession>
<dbReference type="PANTHER" id="PTHR37299:SF1">
    <property type="entry name" value="STAGE 0 SPORULATION PROTEIN A HOMOLOG"/>
    <property type="match status" value="1"/>
</dbReference>
<protein>
    <submittedName>
        <fullName evidence="2">LytTR family transcriptional regulator</fullName>
    </submittedName>
</protein>
<dbReference type="GO" id="GO:0000156">
    <property type="term" value="F:phosphorelay response regulator activity"/>
    <property type="evidence" value="ECO:0007669"/>
    <property type="project" value="InterPro"/>
</dbReference>
<evidence type="ECO:0000313" key="2">
    <source>
        <dbReference type="EMBL" id="QNI33005.1"/>
    </source>
</evidence>
<name>A0A7G8BKD5_9BACT</name>
<gene>
    <name evidence="2" type="ORF">H7849_03215</name>
</gene>
<dbReference type="Pfam" id="PF04397">
    <property type="entry name" value="LytTR"/>
    <property type="match status" value="1"/>
</dbReference>
<proteinExistence type="predicted"/>
<dbReference type="KEGG" id="adin:H7849_03215"/>
<dbReference type="EMBL" id="CP060394">
    <property type="protein sequence ID" value="QNI33005.1"/>
    <property type="molecule type" value="Genomic_DNA"/>
</dbReference>
<dbReference type="AlphaFoldDB" id="A0A7G8BKD5"/>
<dbReference type="GO" id="GO:0003677">
    <property type="term" value="F:DNA binding"/>
    <property type="evidence" value="ECO:0007669"/>
    <property type="project" value="InterPro"/>
</dbReference>
<evidence type="ECO:0000313" key="3">
    <source>
        <dbReference type="Proteomes" id="UP000515312"/>
    </source>
</evidence>
<dbReference type="InterPro" id="IPR046947">
    <property type="entry name" value="LytR-like"/>
</dbReference>
<dbReference type="RefSeq" id="WP_186744086.1">
    <property type="nucleotide sequence ID" value="NZ_CP060394.1"/>
</dbReference>
<dbReference type="PANTHER" id="PTHR37299">
    <property type="entry name" value="TRANSCRIPTIONAL REGULATOR-RELATED"/>
    <property type="match status" value="1"/>
</dbReference>